<comment type="caution">
    <text evidence="1">The sequence shown here is derived from an EMBL/GenBank/DDBJ whole genome shotgun (WGS) entry which is preliminary data.</text>
</comment>
<evidence type="ECO:0000313" key="1">
    <source>
        <dbReference type="EMBL" id="KAH0469272.1"/>
    </source>
</evidence>
<organism evidence="1 2">
    <name type="scientific">Dendrobium chrysotoxum</name>
    <name type="common">Orchid</name>
    <dbReference type="NCBI Taxonomy" id="161865"/>
    <lineage>
        <taxon>Eukaryota</taxon>
        <taxon>Viridiplantae</taxon>
        <taxon>Streptophyta</taxon>
        <taxon>Embryophyta</taxon>
        <taxon>Tracheophyta</taxon>
        <taxon>Spermatophyta</taxon>
        <taxon>Magnoliopsida</taxon>
        <taxon>Liliopsida</taxon>
        <taxon>Asparagales</taxon>
        <taxon>Orchidaceae</taxon>
        <taxon>Epidendroideae</taxon>
        <taxon>Malaxideae</taxon>
        <taxon>Dendrobiinae</taxon>
        <taxon>Dendrobium</taxon>
    </lineage>
</organism>
<protein>
    <submittedName>
        <fullName evidence="1">Uncharacterized protein</fullName>
    </submittedName>
</protein>
<reference evidence="1 2" key="1">
    <citation type="journal article" date="2021" name="Hortic Res">
        <title>Chromosome-scale assembly of the Dendrobium chrysotoxum genome enhances the understanding of orchid evolution.</title>
        <authorList>
            <person name="Zhang Y."/>
            <person name="Zhang G.Q."/>
            <person name="Zhang D."/>
            <person name="Liu X.D."/>
            <person name="Xu X.Y."/>
            <person name="Sun W.H."/>
            <person name="Yu X."/>
            <person name="Zhu X."/>
            <person name="Wang Z.W."/>
            <person name="Zhao X."/>
            <person name="Zhong W.Y."/>
            <person name="Chen H."/>
            <person name="Yin W.L."/>
            <person name="Huang T."/>
            <person name="Niu S.C."/>
            <person name="Liu Z.J."/>
        </authorList>
    </citation>
    <scope>NUCLEOTIDE SEQUENCE [LARGE SCALE GENOMIC DNA]</scope>
    <source>
        <strain evidence="1">Lindl</strain>
    </source>
</reference>
<proteinExistence type="predicted"/>
<sequence>MVNSIEPEEAQFTNVARVDPNLDGLGQFGCNLGQANVWFDMEVRMQKRITLSIITLGEFYKQVTNSIQLMVVKSEFAHNISYNLILHLKIYDVISLRNAFYHQIIAYHFN</sequence>
<dbReference type="EMBL" id="JAGFBR010000003">
    <property type="protein sequence ID" value="KAH0469272.1"/>
    <property type="molecule type" value="Genomic_DNA"/>
</dbReference>
<dbReference type="Proteomes" id="UP000775213">
    <property type="component" value="Unassembled WGS sequence"/>
</dbReference>
<evidence type="ECO:0000313" key="2">
    <source>
        <dbReference type="Proteomes" id="UP000775213"/>
    </source>
</evidence>
<accession>A0AAV7HK19</accession>
<name>A0AAV7HK19_DENCH</name>
<gene>
    <name evidence="1" type="ORF">IEQ34_002504</name>
</gene>
<dbReference type="AlphaFoldDB" id="A0AAV7HK19"/>
<keyword evidence="2" id="KW-1185">Reference proteome</keyword>